<evidence type="ECO:0000313" key="16">
    <source>
        <dbReference type="EMBL" id="RUT02112.1"/>
    </source>
</evidence>
<evidence type="ECO:0000256" key="9">
    <source>
        <dbReference type="HAMAP-Rule" id="MF_01038"/>
    </source>
</evidence>
<dbReference type="InterPro" id="IPR017850">
    <property type="entry name" value="Alkaline_phosphatase_core_sf"/>
</dbReference>
<feature type="binding site" evidence="9 12">
    <location>
        <position position="213"/>
    </location>
    <ligand>
        <name>substrate</name>
    </ligand>
</feature>
<keyword evidence="5 9" id="KW-0479">Metal-binding</keyword>
<dbReference type="FunFam" id="3.40.1450.10:FF:000002">
    <property type="entry name" value="2,3-bisphosphoglycerate-independent phosphoglycerate mutase"/>
    <property type="match status" value="1"/>
</dbReference>
<dbReference type="InterPro" id="IPR006124">
    <property type="entry name" value="Metalloenzyme"/>
</dbReference>
<evidence type="ECO:0000256" key="10">
    <source>
        <dbReference type="NCBIfam" id="TIGR01307"/>
    </source>
</evidence>
<dbReference type="PANTHER" id="PTHR31637">
    <property type="entry name" value="2,3-BISPHOSPHOGLYCERATE-INDEPENDENT PHOSPHOGLYCERATE MUTASE"/>
    <property type="match status" value="1"/>
</dbReference>
<feature type="binding site" evidence="9 12">
    <location>
        <position position="350"/>
    </location>
    <ligand>
        <name>substrate</name>
    </ligand>
</feature>
<dbReference type="UniPathway" id="UPA00109">
    <property type="reaction ID" value="UER00186"/>
</dbReference>
<dbReference type="Gene3D" id="3.40.1450.10">
    <property type="entry name" value="BPG-independent phosphoglycerate mutase, domain B"/>
    <property type="match status" value="1"/>
</dbReference>
<evidence type="ECO:0000256" key="3">
    <source>
        <dbReference type="ARBA" id="ARBA00004798"/>
    </source>
</evidence>
<evidence type="ECO:0000256" key="6">
    <source>
        <dbReference type="ARBA" id="ARBA00023152"/>
    </source>
</evidence>
<evidence type="ECO:0000256" key="8">
    <source>
        <dbReference type="ARBA" id="ARBA00023235"/>
    </source>
</evidence>
<comment type="cofactor">
    <cofactor evidence="9">
        <name>Mn(2+)</name>
        <dbReference type="ChEBI" id="CHEBI:29035"/>
    </cofactor>
    <text evidence="9">Binds 2 manganese ions per subunit.</text>
</comment>
<reference evidence="16" key="1">
    <citation type="submission" date="2018-12" db="EMBL/GenBank/DDBJ databases">
        <authorList>
            <person name="Will S."/>
            <person name="Neumann-Schaal M."/>
            <person name="Henke P."/>
        </authorList>
    </citation>
    <scope>NUCLEOTIDE SEQUENCE</scope>
    <source>
        <strain evidence="16">PCC 7102</strain>
    </source>
</reference>
<proteinExistence type="inferred from homology"/>
<comment type="function">
    <text evidence="2 9">Catalyzes the interconversion of 2-phosphoglycerate and 3-phosphoglycerate.</text>
</comment>
<sequence length="551" mass="59248">MAGSSGIIRILQKVKGSFIMTKAPVAPVVLVILDGWGYCEETKGNAIAQAKTPVMNSLWSAYPHTLIRTSGKAVGLPEGQMGNSEVGHLNIGAGRVVPQELVRISDAVEDGSINKNPALIKICQEVLSRNGKLHMVGLCSEGGVHSHISHLFGLLDLAKAQGISQVCIHAITDGRDTAPKESVEAVGLIQNYIDRIGVGKIATISGRYYAMDRDRRWDRVKLAYDVMTIDGKGNGLSAMETVKASYAADITDEFIVPVRLAPGAIEAGDGVIFFNFRPDRARQLTQALVSPNFDSFERQLVAPLSFVTFTQYDPELPVSVAFEPQNLSNILGEVISNRGLKQFRTSETEKYAHVTYFFNGGLEDPYPGEDRELVSSPMVATYDQAPKMSAEALTDVATSAIGKQIYSLVVINYANPDMVGHTGQIPATVQAVETVDRCVGRLLEGVIKAGGTAIITADHGNAEYMLDNSGNPWTAHTTNPVPLILVEGEGAKIPGHGTDVNLRSDGKLADIAPTILEILQIPQPVEMTGKSLVVSADYEVRNNRTPAQVGM</sequence>
<feature type="binding site" evidence="9 13">
    <location>
        <position position="458"/>
    </location>
    <ligand>
        <name>Mn(2+)</name>
        <dbReference type="ChEBI" id="CHEBI:29035"/>
        <label>2</label>
    </ligand>
</feature>
<dbReference type="GO" id="GO:0030145">
    <property type="term" value="F:manganese ion binding"/>
    <property type="evidence" value="ECO:0007669"/>
    <property type="project" value="UniProtKB-UniRule"/>
</dbReference>
<dbReference type="Pfam" id="PF06415">
    <property type="entry name" value="iPGM_N"/>
    <property type="match status" value="1"/>
</dbReference>
<comment type="catalytic activity">
    <reaction evidence="1 9">
        <text>(2R)-2-phosphoglycerate = (2R)-3-phosphoglycerate</text>
        <dbReference type="Rhea" id="RHEA:15901"/>
        <dbReference type="ChEBI" id="CHEBI:58272"/>
        <dbReference type="ChEBI" id="CHEBI:58289"/>
        <dbReference type="EC" id="5.4.2.12"/>
    </reaction>
</comment>
<dbReference type="CDD" id="cd16010">
    <property type="entry name" value="iPGM"/>
    <property type="match status" value="1"/>
</dbReference>
<evidence type="ECO:0000259" key="15">
    <source>
        <dbReference type="Pfam" id="PF06415"/>
    </source>
</evidence>
<evidence type="ECO:0000256" key="5">
    <source>
        <dbReference type="ARBA" id="ARBA00022723"/>
    </source>
</evidence>
<feature type="binding site" evidence="9 13">
    <location>
        <position position="421"/>
    </location>
    <ligand>
        <name>Mn(2+)</name>
        <dbReference type="ChEBI" id="CHEBI:29035"/>
        <label>1</label>
    </ligand>
</feature>
<keyword evidence="7 9" id="KW-0464">Manganese</keyword>
<dbReference type="Proteomes" id="UP000271624">
    <property type="component" value="Unassembled WGS sequence"/>
</dbReference>
<dbReference type="InterPro" id="IPR005995">
    <property type="entry name" value="Pgm_bpd_ind"/>
</dbReference>
<feature type="binding site" evidence="9 13">
    <location>
        <position position="459"/>
    </location>
    <ligand>
        <name>Mn(2+)</name>
        <dbReference type="ChEBI" id="CHEBI:29035"/>
        <label>2</label>
    </ligand>
</feature>
<dbReference type="SUPFAM" id="SSF64158">
    <property type="entry name" value="2,3-Bisphosphoglycerate-independent phosphoglycerate mutase, substrate-binding domain"/>
    <property type="match status" value="1"/>
</dbReference>
<protein>
    <recommendedName>
        <fullName evidence="9 10">2,3-bisphosphoglycerate-independent phosphoglycerate mutase</fullName>
        <shortName evidence="9">BPG-independent PGAM</shortName>
        <shortName evidence="9">Phosphoglyceromutase</shortName>
        <shortName evidence="9">iPGM</shortName>
        <ecNumber evidence="9 10">5.4.2.12</ecNumber>
    </recommendedName>
</protein>
<dbReference type="PIRSF" id="PIRSF001492">
    <property type="entry name" value="IPGAM"/>
    <property type="match status" value="1"/>
</dbReference>
<dbReference type="GO" id="GO:0005829">
    <property type="term" value="C:cytosol"/>
    <property type="evidence" value="ECO:0007669"/>
    <property type="project" value="TreeGrafter"/>
</dbReference>
<feature type="binding site" evidence="9 13">
    <location>
        <position position="417"/>
    </location>
    <ligand>
        <name>Mn(2+)</name>
        <dbReference type="ChEBI" id="CHEBI:29035"/>
        <label>1</label>
    </ligand>
</feature>
<evidence type="ECO:0000256" key="12">
    <source>
        <dbReference type="PIRSR" id="PIRSR001492-2"/>
    </source>
</evidence>
<comment type="similarity">
    <text evidence="4 9">Belongs to the BPG-independent phosphoglycerate mutase family.</text>
</comment>
<comment type="subunit">
    <text evidence="9">Monomer.</text>
</comment>
<dbReference type="HAMAP" id="MF_01038">
    <property type="entry name" value="GpmI"/>
    <property type="match status" value="1"/>
</dbReference>
<comment type="pathway">
    <text evidence="3 9">Carbohydrate degradation; glycolysis; pyruvate from D-glyceraldehyde 3-phosphate: step 3/5.</text>
</comment>
<evidence type="ECO:0000256" key="7">
    <source>
        <dbReference type="ARBA" id="ARBA00023211"/>
    </source>
</evidence>
<evidence type="ECO:0000256" key="1">
    <source>
        <dbReference type="ARBA" id="ARBA00000370"/>
    </source>
</evidence>
<keyword evidence="17" id="KW-1185">Reference proteome</keyword>
<evidence type="ECO:0000313" key="17">
    <source>
        <dbReference type="Proteomes" id="UP000271624"/>
    </source>
</evidence>
<dbReference type="Pfam" id="PF01676">
    <property type="entry name" value="Metalloenzyme"/>
    <property type="match status" value="1"/>
</dbReference>
<dbReference type="InterPro" id="IPR036646">
    <property type="entry name" value="PGAM_B_sf"/>
</dbReference>
<dbReference type="Gene3D" id="3.40.720.10">
    <property type="entry name" value="Alkaline Phosphatase, subunit A"/>
    <property type="match status" value="1"/>
</dbReference>
<dbReference type="GO" id="GO:0006007">
    <property type="term" value="P:glucose catabolic process"/>
    <property type="evidence" value="ECO:0007669"/>
    <property type="project" value="InterPro"/>
</dbReference>
<evidence type="ECO:0000256" key="4">
    <source>
        <dbReference type="ARBA" id="ARBA00008819"/>
    </source>
</evidence>
<dbReference type="GO" id="GO:0006096">
    <property type="term" value="P:glycolytic process"/>
    <property type="evidence" value="ECO:0007669"/>
    <property type="project" value="UniProtKB-UniRule"/>
</dbReference>
<feature type="active site" description="Phosphoserine intermediate" evidence="9 11">
    <location>
        <position position="84"/>
    </location>
</feature>
<reference evidence="16" key="2">
    <citation type="journal article" date="2019" name="Genome Biol. Evol.">
        <title>Day and night: Metabolic profiles and evolutionary relationships of six axenic non-marine cyanobacteria.</title>
        <authorList>
            <person name="Will S.E."/>
            <person name="Henke P."/>
            <person name="Boedeker C."/>
            <person name="Huang S."/>
            <person name="Brinkmann H."/>
            <person name="Rohde M."/>
            <person name="Jarek M."/>
            <person name="Friedl T."/>
            <person name="Seufert S."/>
            <person name="Schumacher M."/>
            <person name="Overmann J."/>
            <person name="Neumann-Schaal M."/>
            <person name="Petersen J."/>
        </authorList>
    </citation>
    <scope>NUCLEOTIDE SEQUENCE [LARGE SCALE GENOMIC DNA]</scope>
    <source>
        <strain evidence="16">PCC 7102</strain>
    </source>
</reference>
<gene>
    <name evidence="9" type="primary">gpmI</name>
    <name evidence="16" type="ORF">DSM106972_061870</name>
</gene>
<evidence type="ECO:0000259" key="14">
    <source>
        <dbReference type="Pfam" id="PF01676"/>
    </source>
</evidence>
<dbReference type="InterPro" id="IPR011258">
    <property type="entry name" value="BPG-indep_PGM_N"/>
</dbReference>
<feature type="binding site" evidence="9 12">
    <location>
        <begin position="175"/>
        <end position="176"/>
    </location>
    <ligand>
        <name>substrate</name>
    </ligand>
</feature>
<dbReference type="EMBL" id="RSCL01000017">
    <property type="protein sequence ID" value="RUT02112.1"/>
    <property type="molecule type" value="Genomic_DNA"/>
</dbReference>
<dbReference type="PANTHER" id="PTHR31637:SF0">
    <property type="entry name" value="2,3-BISPHOSPHOGLYCERATE-INDEPENDENT PHOSPHOGLYCERATE MUTASE"/>
    <property type="match status" value="1"/>
</dbReference>
<feature type="domain" description="BPG-independent PGAM N-terminal" evidence="15">
    <location>
        <begin position="104"/>
        <end position="313"/>
    </location>
</feature>
<keyword evidence="8 9" id="KW-0413">Isomerase</keyword>
<evidence type="ECO:0000256" key="13">
    <source>
        <dbReference type="PIRSR" id="PIRSR001492-3"/>
    </source>
</evidence>
<feature type="binding site" evidence="9 12">
    <location>
        <position position="207"/>
    </location>
    <ligand>
        <name>substrate</name>
    </ligand>
</feature>
<name>A0A3S1AJ60_9CYAN</name>
<feature type="binding site" evidence="9 13">
    <location>
        <position position="84"/>
    </location>
    <ligand>
        <name>Mn(2+)</name>
        <dbReference type="ChEBI" id="CHEBI:29035"/>
        <label>2</label>
    </ligand>
</feature>
<dbReference type="NCBIfam" id="TIGR01307">
    <property type="entry name" value="pgm_bpd_ind"/>
    <property type="match status" value="1"/>
</dbReference>
<dbReference type="AlphaFoldDB" id="A0A3S1AJ60"/>
<feature type="binding site" evidence="9 13">
    <location>
        <position position="34"/>
    </location>
    <ligand>
        <name>Mn(2+)</name>
        <dbReference type="ChEBI" id="CHEBI:29035"/>
        <label>2</label>
    </ligand>
</feature>
<dbReference type="GO" id="GO:0004619">
    <property type="term" value="F:phosphoglycerate mutase activity"/>
    <property type="evidence" value="ECO:0007669"/>
    <property type="project" value="UniProtKB-UniRule"/>
</dbReference>
<evidence type="ECO:0000256" key="11">
    <source>
        <dbReference type="PIRSR" id="PIRSR001492-1"/>
    </source>
</evidence>
<keyword evidence="6 9" id="KW-0324">Glycolysis</keyword>
<comment type="caution">
    <text evidence="16">The sequence shown here is derived from an EMBL/GenBank/DDBJ whole genome shotgun (WGS) entry which is preliminary data.</text>
</comment>
<feature type="binding site" evidence="9 12">
    <location>
        <begin position="277"/>
        <end position="280"/>
    </location>
    <ligand>
        <name>substrate</name>
    </ligand>
</feature>
<feature type="domain" description="Metalloenzyme" evidence="14">
    <location>
        <begin position="27"/>
        <end position="522"/>
    </location>
</feature>
<evidence type="ECO:0000256" key="2">
    <source>
        <dbReference type="ARBA" id="ARBA00002315"/>
    </source>
</evidence>
<feature type="binding site" evidence="9 13">
    <location>
        <position position="476"/>
    </location>
    <ligand>
        <name>Mn(2+)</name>
        <dbReference type="ChEBI" id="CHEBI:29035"/>
        <label>1</label>
    </ligand>
</feature>
<accession>A0A3S1AJ60</accession>
<organism evidence="16 17">
    <name type="scientific">Dulcicalothrix desertica PCC 7102</name>
    <dbReference type="NCBI Taxonomy" id="232991"/>
    <lineage>
        <taxon>Bacteria</taxon>
        <taxon>Bacillati</taxon>
        <taxon>Cyanobacteriota</taxon>
        <taxon>Cyanophyceae</taxon>
        <taxon>Nostocales</taxon>
        <taxon>Calotrichaceae</taxon>
        <taxon>Dulcicalothrix</taxon>
    </lineage>
</organism>
<feature type="binding site" evidence="9 12">
    <location>
        <position position="145"/>
    </location>
    <ligand>
        <name>substrate</name>
    </ligand>
</feature>
<dbReference type="EC" id="5.4.2.12" evidence="9 10"/>
<dbReference type="SUPFAM" id="SSF53649">
    <property type="entry name" value="Alkaline phosphatase-like"/>
    <property type="match status" value="1"/>
</dbReference>